<dbReference type="Proteomes" id="UP000257109">
    <property type="component" value="Unassembled WGS sequence"/>
</dbReference>
<evidence type="ECO:0000313" key="2">
    <source>
        <dbReference type="Proteomes" id="UP000257109"/>
    </source>
</evidence>
<protein>
    <submittedName>
        <fullName evidence="1">Uncharacterized protein</fullName>
    </submittedName>
</protein>
<reference evidence="1" key="1">
    <citation type="submission" date="2018-05" db="EMBL/GenBank/DDBJ databases">
        <title>Draft genome of Mucuna pruriens seed.</title>
        <authorList>
            <person name="Nnadi N.E."/>
            <person name="Vos R."/>
            <person name="Hasami M.H."/>
            <person name="Devisetty U.K."/>
            <person name="Aguiy J.C."/>
        </authorList>
    </citation>
    <scope>NUCLEOTIDE SEQUENCE [LARGE SCALE GENOMIC DNA]</scope>
    <source>
        <strain evidence="1">JCA_2017</strain>
    </source>
</reference>
<dbReference type="EMBL" id="QJKJ01007381">
    <property type="protein sequence ID" value="RDX83355.1"/>
    <property type="molecule type" value="Genomic_DNA"/>
</dbReference>
<accession>A0A371FYF3</accession>
<organism evidence="1 2">
    <name type="scientific">Mucuna pruriens</name>
    <name type="common">Velvet bean</name>
    <name type="synonym">Dolichos pruriens</name>
    <dbReference type="NCBI Taxonomy" id="157652"/>
    <lineage>
        <taxon>Eukaryota</taxon>
        <taxon>Viridiplantae</taxon>
        <taxon>Streptophyta</taxon>
        <taxon>Embryophyta</taxon>
        <taxon>Tracheophyta</taxon>
        <taxon>Spermatophyta</taxon>
        <taxon>Magnoliopsida</taxon>
        <taxon>eudicotyledons</taxon>
        <taxon>Gunneridae</taxon>
        <taxon>Pentapetalae</taxon>
        <taxon>rosids</taxon>
        <taxon>fabids</taxon>
        <taxon>Fabales</taxon>
        <taxon>Fabaceae</taxon>
        <taxon>Papilionoideae</taxon>
        <taxon>50 kb inversion clade</taxon>
        <taxon>NPAAA clade</taxon>
        <taxon>indigoferoid/millettioid clade</taxon>
        <taxon>Phaseoleae</taxon>
        <taxon>Mucuna</taxon>
    </lineage>
</organism>
<name>A0A371FYF3_MUCPR</name>
<proteinExistence type="predicted"/>
<dbReference type="AlphaFoldDB" id="A0A371FYF3"/>
<gene>
    <name evidence="1" type="ORF">CR513_35735</name>
</gene>
<sequence length="349" mass="38800">MHWNLNLSPYSSTLHSLALASQTHGGAWCFRGVSLDRGGTSQELGSRRLSEGTDWDLRWPNRLLFGPIGSTVQQPIRSSPIVPSTEVTQLSCHVTPGEALQHKLRKGRVGNALYNSVRSSLACVFSKFQLVISSDALYDLDPEIEITLRRLRKARNIVVSNSSNSISSSDNSNLVTNTFDSVEYSSTNNFAESKQMENNDRTLKELAIPDVTYLYPQLEPAQTYKLKSSHTFVAKISWSRGRRSPQAFEGIPCGLFHNEAAGDTERLHQDEGVPILLGGSSKRLAVSIASSLQHLGRHEVYVLGEVLFGIQNRNHQEGNMWDQATFWRNSTRILGKIQQAVCHMSTSSD</sequence>
<evidence type="ECO:0000313" key="1">
    <source>
        <dbReference type="EMBL" id="RDX83355.1"/>
    </source>
</evidence>
<comment type="caution">
    <text evidence="1">The sequence shown here is derived from an EMBL/GenBank/DDBJ whole genome shotgun (WGS) entry which is preliminary data.</text>
</comment>
<keyword evidence="2" id="KW-1185">Reference proteome</keyword>
<feature type="non-terminal residue" evidence="1">
    <location>
        <position position="349"/>
    </location>
</feature>